<comment type="cofactor">
    <cofactor evidence="14">
        <name>Zn(2+)</name>
        <dbReference type="ChEBI" id="CHEBI:29105"/>
    </cofactor>
    <text evidence="14">Binds 2 Zn(2+) ions.</text>
</comment>
<evidence type="ECO:0000256" key="10">
    <source>
        <dbReference type="ARBA" id="ARBA00023136"/>
    </source>
</evidence>
<dbReference type="Gene3D" id="3.40.720.10">
    <property type="entry name" value="Alkaline Phosphatase, subunit A"/>
    <property type="match status" value="1"/>
</dbReference>
<dbReference type="GO" id="GO:0004035">
    <property type="term" value="F:alkaline phosphatase activity"/>
    <property type="evidence" value="ECO:0007669"/>
    <property type="project" value="UniProtKB-EC"/>
</dbReference>
<evidence type="ECO:0000256" key="13">
    <source>
        <dbReference type="PIRSR" id="PIRSR601952-1"/>
    </source>
</evidence>
<evidence type="ECO:0000256" key="5">
    <source>
        <dbReference type="ARBA" id="ARBA00022622"/>
    </source>
</evidence>
<evidence type="ECO:0000256" key="3">
    <source>
        <dbReference type="ARBA" id="ARBA00012647"/>
    </source>
</evidence>
<keyword evidence="11" id="KW-0325">Glycoprotein</keyword>
<dbReference type="SMART" id="SM00098">
    <property type="entry name" value="alkPPc"/>
    <property type="match status" value="1"/>
</dbReference>
<name>A0A5E4QQE2_9NEOP</name>
<keyword evidence="17" id="KW-0732">Signal</keyword>
<dbReference type="PANTHER" id="PTHR11596:SF91">
    <property type="entry name" value="ALKALINE PHOSPHATASE-RELATED"/>
    <property type="match status" value="1"/>
</dbReference>
<evidence type="ECO:0000256" key="17">
    <source>
        <dbReference type="SAM" id="SignalP"/>
    </source>
</evidence>
<reference evidence="18 19" key="1">
    <citation type="submission" date="2017-07" db="EMBL/GenBank/DDBJ databases">
        <authorList>
            <person name="Talla V."/>
            <person name="Backstrom N."/>
        </authorList>
    </citation>
    <scope>NUCLEOTIDE SEQUENCE [LARGE SCALE GENOMIC DNA]</scope>
</reference>
<feature type="signal peptide" evidence="17">
    <location>
        <begin position="1"/>
        <end position="19"/>
    </location>
</feature>
<evidence type="ECO:0000256" key="4">
    <source>
        <dbReference type="ARBA" id="ARBA00022475"/>
    </source>
</evidence>
<keyword evidence="7 16" id="KW-0378">Hydrolase</keyword>
<dbReference type="EC" id="3.1.3.1" evidence="3 16"/>
<feature type="binding site" evidence="14">
    <location>
        <position position="361"/>
    </location>
    <ligand>
        <name>Zn(2+)</name>
        <dbReference type="ChEBI" id="CHEBI:29105"/>
        <label>2</label>
    </ligand>
</feature>
<evidence type="ECO:0000256" key="7">
    <source>
        <dbReference type="ARBA" id="ARBA00022801"/>
    </source>
</evidence>
<keyword evidence="9 14" id="KW-0460">Magnesium</keyword>
<dbReference type="CDD" id="cd16012">
    <property type="entry name" value="ALP"/>
    <property type="match status" value="1"/>
</dbReference>
<comment type="catalytic activity">
    <reaction evidence="16">
        <text>a phosphate monoester + H2O = an alcohol + phosphate</text>
        <dbReference type="Rhea" id="RHEA:15017"/>
        <dbReference type="ChEBI" id="CHEBI:15377"/>
        <dbReference type="ChEBI" id="CHEBI:30879"/>
        <dbReference type="ChEBI" id="CHEBI:43474"/>
        <dbReference type="ChEBI" id="CHEBI:67140"/>
        <dbReference type="EC" id="3.1.3.1"/>
    </reaction>
</comment>
<evidence type="ECO:0000256" key="2">
    <source>
        <dbReference type="ARBA" id="ARBA00005984"/>
    </source>
</evidence>
<gene>
    <name evidence="18" type="ORF">LSINAPIS_LOCUS10903</name>
</gene>
<dbReference type="InterPro" id="IPR018299">
    <property type="entry name" value="Alkaline_phosphatase_AS"/>
</dbReference>
<feature type="chain" id="PRO_5023031888" description="Alkaline phosphatase" evidence="17">
    <location>
        <begin position="20"/>
        <end position="505"/>
    </location>
</feature>
<dbReference type="PRINTS" id="PR00113">
    <property type="entry name" value="ALKPHPHTASE"/>
</dbReference>
<dbReference type="GO" id="GO:0098552">
    <property type="term" value="C:side of membrane"/>
    <property type="evidence" value="ECO:0007669"/>
    <property type="project" value="UniProtKB-KW"/>
</dbReference>
<feature type="non-terminal residue" evidence="18">
    <location>
        <position position="505"/>
    </location>
</feature>
<evidence type="ECO:0000256" key="6">
    <source>
        <dbReference type="ARBA" id="ARBA00022723"/>
    </source>
</evidence>
<evidence type="ECO:0000256" key="9">
    <source>
        <dbReference type="ARBA" id="ARBA00022842"/>
    </source>
</evidence>
<evidence type="ECO:0000256" key="15">
    <source>
        <dbReference type="RuleBase" id="RU003946"/>
    </source>
</evidence>
<dbReference type="GO" id="GO:0005886">
    <property type="term" value="C:plasma membrane"/>
    <property type="evidence" value="ECO:0007669"/>
    <property type="project" value="UniProtKB-SubCell"/>
</dbReference>
<dbReference type="EMBL" id="FZQP02004534">
    <property type="protein sequence ID" value="VVD00215.1"/>
    <property type="molecule type" value="Genomic_DNA"/>
</dbReference>
<evidence type="ECO:0000256" key="14">
    <source>
        <dbReference type="PIRSR" id="PIRSR601952-2"/>
    </source>
</evidence>
<dbReference type="PANTHER" id="PTHR11596">
    <property type="entry name" value="ALKALINE PHOSPHATASE"/>
    <property type="match status" value="1"/>
</dbReference>
<keyword evidence="8 14" id="KW-0862">Zinc</keyword>
<dbReference type="AlphaFoldDB" id="A0A5E4QQE2"/>
<feature type="active site" description="Phosphoserine intermediate" evidence="13">
    <location>
        <position position="129"/>
    </location>
</feature>
<keyword evidence="19" id="KW-1185">Reference proteome</keyword>
<feature type="binding site" evidence="14">
    <location>
        <position position="399"/>
    </location>
    <ligand>
        <name>Zn(2+)</name>
        <dbReference type="ChEBI" id="CHEBI:29105"/>
        <label>2</label>
    </ligand>
</feature>
<evidence type="ECO:0000256" key="12">
    <source>
        <dbReference type="ARBA" id="ARBA00023288"/>
    </source>
</evidence>
<dbReference type="GO" id="GO:0046872">
    <property type="term" value="F:metal ion binding"/>
    <property type="evidence" value="ECO:0007669"/>
    <property type="project" value="UniProtKB-KW"/>
</dbReference>
<feature type="binding site" evidence="14">
    <location>
        <position position="192"/>
    </location>
    <ligand>
        <name>Mg(2+)</name>
        <dbReference type="ChEBI" id="CHEBI:18420"/>
    </ligand>
</feature>
<keyword evidence="4" id="KW-1003">Cell membrane</keyword>
<dbReference type="PROSITE" id="PS00123">
    <property type="entry name" value="ALKALINE_PHOSPHATASE"/>
    <property type="match status" value="1"/>
</dbReference>
<feature type="binding site" evidence="14">
    <location>
        <position position="79"/>
    </location>
    <ligand>
        <name>Zn(2+)</name>
        <dbReference type="ChEBI" id="CHEBI:29105"/>
        <label>2</label>
    </ligand>
</feature>
<organism evidence="18 19">
    <name type="scientific">Leptidea sinapis</name>
    <dbReference type="NCBI Taxonomy" id="189913"/>
    <lineage>
        <taxon>Eukaryota</taxon>
        <taxon>Metazoa</taxon>
        <taxon>Ecdysozoa</taxon>
        <taxon>Arthropoda</taxon>
        <taxon>Hexapoda</taxon>
        <taxon>Insecta</taxon>
        <taxon>Pterygota</taxon>
        <taxon>Neoptera</taxon>
        <taxon>Endopterygota</taxon>
        <taxon>Lepidoptera</taxon>
        <taxon>Glossata</taxon>
        <taxon>Ditrysia</taxon>
        <taxon>Papilionoidea</taxon>
        <taxon>Pieridae</taxon>
        <taxon>Dismorphiinae</taxon>
        <taxon>Leptidea</taxon>
    </lineage>
</organism>
<evidence type="ECO:0000313" key="18">
    <source>
        <dbReference type="EMBL" id="VVD00215.1"/>
    </source>
</evidence>
<dbReference type="InterPro" id="IPR001952">
    <property type="entry name" value="Alkaline_phosphatase"/>
</dbReference>
<evidence type="ECO:0000256" key="11">
    <source>
        <dbReference type="ARBA" id="ARBA00023180"/>
    </source>
</evidence>
<protein>
    <recommendedName>
        <fullName evidence="3 16">Alkaline phosphatase</fullName>
        <ecNumber evidence="3 16">3.1.3.1</ecNumber>
    </recommendedName>
</protein>
<dbReference type="Proteomes" id="UP000324832">
    <property type="component" value="Unassembled WGS sequence"/>
</dbReference>
<dbReference type="Pfam" id="PF00245">
    <property type="entry name" value="Alk_phosphatase"/>
    <property type="match status" value="1"/>
</dbReference>
<evidence type="ECO:0000256" key="8">
    <source>
        <dbReference type="ARBA" id="ARBA00022833"/>
    </source>
</evidence>
<keyword evidence="5" id="KW-0336">GPI-anchor</keyword>
<dbReference type="SUPFAM" id="SSF53649">
    <property type="entry name" value="Alkaline phosphatase-like"/>
    <property type="match status" value="1"/>
</dbReference>
<keyword evidence="10" id="KW-0472">Membrane</keyword>
<feature type="binding site" evidence="14">
    <location>
        <position position="398"/>
    </location>
    <ligand>
        <name>Zn(2+)</name>
        <dbReference type="ChEBI" id="CHEBI:29105"/>
        <label>2</label>
    </ligand>
</feature>
<dbReference type="FunFam" id="3.40.720.10:FF:000008">
    <property type="entry name" value="Alkaline phosphatase"/>
    <property type="match status" value="1"/>
</dbReference>
<evidence type="ECO:0000313" key="19">
    <source>
        <dbReference type="Proteomes" id="UP000324832"/>
    </source>
</evidence>
<comment type="cofactor">
    <cofactor evidence="14">
        <name>Mg(2+)</name>
        <dbReference type="ChEBI" id="CHEBI:18420"/>
    </cofactor>
    <text evidence="14">Binds 1 Mg(2+) ion.</text>
</comment>
<accession>A0A5E4QQE2</accession>
<feature type="binding site" evidence="14">
    <location>
        <position position="79"/>
    </location>
    <ligand>
        <name>Mg(2+)</name>
        <dbReference type="ChEBI" id="CHEBI:18420"/>
    </ligand>
</feature>
<feature type="binding site" evidence="14">
    <location>
        <position position="357"/>
    </location>
    <ligand>
        <name>Zn(2+)</name>
        <dbReference type="ChEBI" id="CHEBI:29105"/>
        <label>2</label>
    </ligand>
</feature>
<keyword evidence="6 14" id="KW-0479">Metal-binding</keyword>
<evidence type="ECO:0000256" key="16">
    <source>
        <dbReference type="RuleBase" id="RU003947"/>
    </source>
</evidence>
<comment type="similarity">
    <text evidence="2 15">Belongs to the alkaline phosphatase family.</text>
</comment>
<evidence type="ECO:0000256" key="1">
    <source>
        <dbReference type="ARBA" id="ARBA00004609"/>
    </source>
</evidence>
<feature type="binding site" evidence="14">
    <location>
        <position position="475"/>
    </location>
    <ligand>
        <name>Zn(2+)</name>
        <dbReference type="ChEBI" id="CHEBI:29105"/>
        <label>2</label>
    </ligand>
</feature>
<dbReference type="InterPro" id="IPR017850">
    <property type="entry name" value="Alkaline_phosphatase_core_sf"/>
</dbReference>
<proteinExistence type="inferred from homology"/>
<keyword evidence="12" id="KW-0449">Lipoprotein</keyword>
<comment type="subcellular location">
    <subcellularLocation>
        <location evidence="1">Cell membrane</location>
        <topology evidence="1">Lipid-anchor</topology>
        <topology evidence="1">GPI-anchor</topology>
    </subcellularLocation>
</comment>
<feature type="binding site" evidence="14">
    <location>
        <position position="194"/>
    </location>
    <ligand>
        <name>Mg(2+)</name>
        <dbReference type="ChEBI" id="CHEBI:18420"/>
    </ligand>
</feature>
<sequence length="505" mass="55018">MRSFGRGLAVVLTAAVVLGADRYHPEGRNGGGEPRGPAPELDRDYWVTAAQAHVRARHDSGLGGPGETFAKNIVMFLGDGMSVPTLSAARTLLGQRRRQLGEEAELFFETFPTSGMIKTYCVNAQIADSACSATAYLCGVKANQGTLGLSAAVPRWNCSASLDASTHADSIAAWALADGRDAGLVTTTRVTHASPAGTFATAANRHWENDADVRGDAVDPALCPDIAHQLVRTAPGNQFKVILGGGRREFIPTDTIDEEGARGRRTDGRNLIEEWKADKVNRSASHQYLWNREQLLAANASLPDYVLGLFENSHMQYHLQANNQTEPTLAEMTEVAIRMLKRNEKGFFLFVESGRIDHAHHDNYAELALDETIAMSDAVQRAVELLDEEDSLVVVTADHAHVMAHNGYTARGSNILAASNARDRNGVPYMTLSYINGPGHRNEVNGLRVDVTQEPNFGELQWRSHVEVPLSSETHGGDDVAVFAWGAQHNMFSGLYEQSELPHRM</sequence>
<feature type="binding site" evidence="14">
    <location>
        <position position="352"/>
    </location>
    <ligand>
        <name>Mg(2+)</name>
        <dbReference type="ChEBI" id="CHEBI:18420"/>
    </ligand>
</feature>